<dbReference type="GO" id="GO:0071972">
    <property type="term" value="F:peptidoglycan L,D-transpeptidase activity"/>
    <property type="evidence" value="ECO:0007669"/>
    <property type="project" value="TreeGrafter"/>
</dbReference>
<dbReference type="Gene3D" id="3.40.710.10">
    <property type="entry name" value="DD-peptidase/beta-lactamase superfamily"/>
    <property type="match status" value="1"/>
</dbReference>
<dbReference type="InterPro" id="IPR036138">
    <property type="entry name" value="PBP_dimer_sf"/>
</dbReference>
<comment type="caution">
    <text evidence="3">The sequence shown here is derived from an EMBL/GenBank/DDBJ whole genome shotgun (WGS) entry which is preliminary data.</text>
</comment>
<evidence type="ECO:0000259" key="2">
    <source>
        <dbReference type="Pfam" id="PF00905"/>
    </source>
</evidence>
<proteinExistence type="predicted"/>
<keyword evidence="3" id="KW-0808">Transferase</keyword>
<gene>
    <name evidence="3" type="ORF">HHL22_13145</name>
</gene>
<dbReference type="InterPro" id="IPR001460">
    <property type="entry name" value="PCN-bd_Tpept"/>
</dbReference>
<dbReference type="Proteomes" id="UP000559626">
    <property type="component" value="Unassembled WGS sequence"/>
</dbReference>
<dbReference type="Pfam" id="PF00905">
    <property type="entry name" value="Transpeptidase"/>
    <property type="match status" value="1"/>
</dbReference>
<keyword evidence="4" id="KW-1185">Reference proteome</keyword>
<dbReference type="PROSITE" id="PS51257">
    <property type="entry name" value="PROKAR_LIPOPROTEIN"/>
    <property type="match status" value="1"/>
</dbReference>
<dbReference type="SUPFAM" id="SSF56519">
    <property type="entry name" value="Penicillin binding protein dimerisation domain"/>
    <property type="match status" value="1"/>
</dbReference>
<dbReference type="EMBL" id="JABBGH010000002">
    <property type="protein sequence ID" value="NML66152.1"/>
    <property type="molecule type" value="Genomic_DNA"/>
</dbReference>
<reference evidence="3 4" key="1">
    <citation type="submission" date="2020-04" db="EMBL/GenBank/DDBJ databases">
        <title>Hymenobacter polaris sp. nov., isolated from Arctic soil.</title>
        <authorList>
            <person name="Dahal R.H."/>
        </authorList>
    </citation>
    <scope>NUCLEOTIDE SEQUENCE [LARGE SCALE GENOMIC DNA]</scope>
    <source>
        <strain evidence="3 4">RP-2-7</strain>
    </source>
</reference>
<accession>A0A7Y0AFD3</accession>
<dbReference type="RefSeq" id="WP_169531816.1">
    <property type="nucleotide sequence ID" value="NZ_JABBGH010000002.1"/>
</dbReference>
<name>A0A7Y0AFD3_9BACT</name>
<dbReference type="InterPro" id="IPR050515">
    <property type="entry name" value="Beta-lactam/transpept"/>
</dbReference>
<dbReference type="GO" id="GO:0008658">
    <property type="term" value="F:penicillin binding"/>
    <property type="evidence" value="ECO:0007669"/>
    <property type="project" value="InterPro"/>
</dbReference>
<dbReference type="InterPro" id="IPR012338">
    <property type="entry name" value="Beta-lactam/transpept-like"/>
</dbReference>
<keyword evidence="1" id="KW-0732">Signal</keyword>
<dbReference type="AlphaFoldDB" id="A0A7Y0AFD3"/>
<dbReference type="Gene3D" id="3.90.1310.10">
    <property type="entry name" value="Penicillin-binding protein 2a (Domain 2)"/>
    <property type="match status" value="1"/>
</dbReference>
<dbReference type="PANTHER" id="PTHR30627:SF2">
    <property type="entry name" value="PEPTIDOGLYCAN D,D-TRANSPEPTIDASE MRDA"/>
    <property type="match status" value="1"/>
</dbReference>
<protein>
    <submittedName>
        <fullName evidence="3">Peptidoglycan glycosyltransferase</fullName>
    </submittedName>
</protein>
<dbReference type="SUPFAM" id="SSF56601">
    <property type="entry name" value="beta-lactamase/transpeptidase-like"/>
    <property type="match status" value="1"/>
</dbReference>
<evidence type="ECO:0000313" key="3">
    <source>
        <dbReference type="EMBL" id="NML66152.1"/>
    </source>
</evidence>
<dbReference type="GO" id="GO:0016740">
    <property type="term" value="F:transferase activity"/>
    <property type="evidence" value="ECO:0007669"/>
    <property type="project" value="UniProtKB-KW"/>
</dbReference>
<organism evidence="3 4">
    <name type="scientific">Hymenobacter polaris</name>
    <dbReference type="NCBI Taxonomy" id="2682546"/>
    <lineage>
        <taxon>Bacteria</taxon>
        <taxon>Pseudomonadati</taxon>
        <taxon>Bacteroidota</taxon>
        <taxon>Cytophagia</taxon>
        <taxon>Cytophagales</taxon>
        <taxon>Hymenobacteraceae</taxon>
        <taxon>Hymenobacter</taxon>
    </lineage>
</organism>
<sequence>MPTLARIIRAALSLAALGACSAPSPVAGPAEELYECREVYQPHRGRLYDRHHQLLAANELHYTLTLPKGRPFDTVAFNQLMGWPAGALQARAAAARPPAGPAPQLPPALADSLAALGKLPVAPRPQRWPVQLPLTALEAKAFRRHAGEFPGLGVRRQRELTYATTVAAPVLGYTPAAAQQYLWLAQHLERGRFYRLRSGGVEGYYNALLTGRRGAYHPLTDGHGHVHGRWAADTIFQPGQDLHLSLDLKLQAYAERLLGERRGYIVALEPSTGEILACVSGPTYDPAALTATGRNAERRALLRDEDMPLLNRPALVANPPGSVFKLVNAAVALQLGAIPADTSFACDQSLINCVHAHPRARNLTMALKYSCNPYFYQVLRAVVNGRPPAGADTSALRHANLAAWRRTVKSFGLDTVLGVDVPRERPGFLPTPAYYDHARGTTNWKFSSIHSLSIGQGEINLTGLQTANVLAIIANRGWYLTPHFVRAIGSTGRPLARFLDVHRTLVDSANLAALVPGMVAAMQRGGTAELASLADVGITVAGKTGTVQNDEGDDHATFAGFAPASKPKIVVAVYIENAGFGGLSAAPCAALLMEKYLKGHIAPKRKRWEKWLRCGDLASQGH</sequence>
<feature type="domain" description="Penicillin-binding protein transpeptidase" evidence="2">
    <location>
        <begin position="263"/>
        <end position="594"/>
    </location>
</feature>
<feature type="chain" id="PRO_5030670103" evidence="1">
    <location>
        <begin position="22"/>
        <end position="622"/>
    </location>
</feature>
<dbReference type="GO" id="GO:0005886">
    <property type="term" value="C:plasma membrane"/>
    <property type="evidence" value="ECO:0007669"/>
    <property type="project" value="TreeGrafter"/>
</dbReference>
<dbReference type="PANTHER" id="PTHR30627">
    <property type="entry name" value="PEPTIDOGLYCAN D,D-TRANSPEPTIDASE"/>
    <property type="match status" value="1"/>
</dbReference>
<evidence type="ECO:0000313" key="4">
    <source>
        <dbReference type="Proteomes" id="UP000559626"/>
    </source>
</evidence>
<evidence type="ECO:0000256" key="1">
    <source>
        <dbReference type="SAM" id="SignalP"/>
    </source>
</evidence>
<dbReference type="GO" id="GO:0071555">
    <property type="term" value="P:cell wall organization"/>
    <property type="evidence" value="ECO:0007669"/>
    <property type="project" value="TreeGrafter"/>
</dbReference>
<feature type="signal peptide" evidence="1">
    <location>
        <begin position="1"/>
        <end position="21"/>
    </location>
</feature>